<dbReference type="Proteomes" id="UP001140453">
    <property type="component" value="Unassembled WGS sequence"/>
</dbReference>
<evidence type="ECO:0000256" key="1">
    <source>
        <dbReference type="PIRSR" id="PIRSR600250-50"/>
    </source>
</evidence>
<reference evidence="3" key="1">
    <citation type="submission" date="2022-10" db="EMBL/GenBank/DDBJ databases">
        <title>Tapping the CABI collections for fungal endophytes: first genome assemblies for Collariella, Neodidymelliopsis, Ascochyta clinopodiicola, Didymella pomorum, Didymosphaeria variabile, Neocosmospora piperis and Neocucurbitaria cava.</title>
        <authorList>
            <person name="Hill R."/>
        </authorList>
    </citation>
    <scope>NUCLEOTIDE SEQUENCE</scope>
    <source>
        <strain evidence="3">IMI 355082</strain>
    </source>
</reference>
<feature type="chain" id="PRO_5040923978" evidence="2">
    <location>
        <begin position="18"/>
        <end position="264"/>
    </location>
</feature>
<gene>
    <name evidence="3" type="ORF">N0V93_005877</name>
</gene>
<dbReference type="PANTHER" id="PTHR37536:SF1">
    <property type="entry name" value="ASPERGILLOPEPSIN, PUTAITVE (AFU_ORTHOLOGUE AFUA_7G01200)"/>
    <property type="match status" value="1"/>
</dbReference>
<dbReference type="GO" id="GO:0070007">
    <property type="term" value="F:glutamic-type endopeptidase activity"/>
    <property type="evidence" value="ECO:0007669"/>
    <property type="project" value="InterPro"/>
</dbReference>
<sequence>MKSLTFVVLLLSNGAIAASGPEIRRSRALQRSAARSSQPAQSLRTNKLSTAQNATTQVYNTNWAGAVVETTGVKVVTGTFEAPVPSTEGSGAAWVGIDGNDCYTGILQAGIDWTKSSSGSVTYTGWYEWWPSSMEYWSASELPVAAGDSIRVTVTATSTTSGVAAVENLTQDRAINHTFTSAEVLSPICQTDAEWIVEDYYENFEFVEFADFGTVEFTDASAVTSAGTIGVADAEVFDIEQDDVGIRTNSSITGSSTLAVSWIK</sequence>
<dbReference type="PRINTS" id="PR00977">
    <property type="entry name" value="SCYTLDPTASE"/>
</dbReference>
<dbReference type="InterPro" id="IPR000250">
    <property type="entry name" value="Peptidase_G1"/>
</dbReference>
<dbReference type="PANTHER" id="PTHR37536">
    <property type="entry name" value="PUTATIVE (AFU_ORTHOLOGUE AFUA_3G02970)-RELATED"/>
    <property type="match status" value="1"/>
</dbReference>
<evidence type="ECO:0000256" key="2">
    <source>
        <dbReference type="SAM" id="SignalP"/>
    </source>
</evidence>
<dbReference type="Gene3D" id="2.60.120.700">
    <property type="entry name" value="Peptidase G1"/>
    <property type="match status" value="1"/>
</dbReference>
<dbReference type="AlphaFoldDB" id="A0A9W9CX42"/>
<comment type="caution">
    <text evidence="3">The sequence shown here is derived from an EMBL/GenBank/DDBJ whole genome shotgun (WGS) entry which is preliminary data.</text>
</comment>
<evidence type="ECO:0000313" key="3">
    <source>
        <dbReference type="EMBL" id="KAJ4392252.1"/>
    </source>
</evidence>
<accession>A0A9W9CX42</accession>
<dbReference type="OrthoDB" id="2862635at2759"/>
<dbReference type="InterPro" id="IPR038656">
    <property type="entry name" value="Peptidase_G1_sf"/>
</dbReference>
<dbReference type="GO" id="GO:0006508">
    <property type="term" value="P:proteolysis"/>
    <property type="evidence" value="ECO:0007669"/>
    <property type="project" value="InterPro"/>
</dbReference>
<name>A0A9W9CX42_9PEZI</name>
<feature type="active site" description="Proton acceptor" evidence="1">
    <location>
        <position position="198"/>
    </location>
</feature>
<keyword evidence="4" id="KW-1185">Reference proteome</keyword>
<dbReference type="EMBL" id="JAPEVB010000003">
    <property type="protein sequence ID" value="KAJ4392252.1"/>
    <property type="molecule type" value="Genomic_DNA"/>
</dbReference>
<dbReference type="CDD" id="cd13426">
    <property type="entry name" value="Peptidase_G1"/>
    <property type="match status" value="1"/>
</dbReference>
<dbReference type="InterPro" id="IPR013320">
    <property type="entry name" value="ConA-like_dom_sf"/>
</dbReference>
<feature type="signal peptide" evidence="2">
    <location>
        <begin position="1"/>
        <end position="17"/>
    </location>
</feature>
<protein>
    <submittedName>
        <fullName evidence="3">Uncharacterized protein</fullName>
    </submittedName>
</protein>
<proteinExistence type="predicted"/>
<organism evidence="3 4">
    <name type="scientific">Gnomoniopsis smithogilvyi</name>
    <dbReference type="NCBI Taxonomy" id="1191159"/>
    <lineage>
        <taxon>Eukaryota</taxon>
        <taxon>Fungi</taxon>
        <taxon>Dikarya</taxon>
        <taxon>Ascomycota</taxon>
        <taxon>Pezizomycotina</taxon>
        <taxon>Sordariomycetes</taxon>
        <taxon>Sordariomycetidae</taxon>
        <taxon>Diaporthales</taxon>
        <taxon>Gnomoniaceae</taxon>
        <taxon>Gnomoniopsis</taxon>
    </lineage>
</organism>
<keyword evidence="2" id="KW-0732">Signal</keyword>
<dbReference type="Pfam" id="PF01828">
    <property type="entry name" value="Peptidase_A4"/>
    <property type="match status" value="1"/>
</dbReference>
<evidence type="ECO:0000313" key="4">
    <source>
        <dbReference type="Proteomes" id="UP001140453"/>
    </source>
</evidence>
<dbReference type="SUPFAM" id="SSF49899">
    <property type="entry name" value="Concanavalin A-like lectins/glucanases"/>
    <property type="match status" value="1"/>
</dbReference>